<accession>A0A1X0N2I1</accession>
<keyword evidence="3" id="KW-0378">Hydrolase</keyword>
<keyword evidence="3" id="KW-0808">Transferase</keyword>
<evidence type="ECO:0000256" key="1">
    <source>
        <dbReference type="SAM" id="MobiDB-lite"/>
    </source>
</evidence>
<dbReference type="GO" id="GO:0016787">
    <property type="term" value="F:hydrolase activity"/>
    <property type="evidence" value="ECO:0007669"/>
    <property type="project" value="UniProtKB-KW"/>
</dbReference>
<feature type="compositionally biased region" description="Basic and acidic residues" evidence="1">
    <location>
        <begin position="142"/>
        <end position="166"/>
    </location>
</feature>
<reference evidence="4" key="1">
    <citation type="submission" date="2017-02" db="EMBL/GenBank/DDBJ databases">
        <title>Pseudomonas floridae sp. nov., a novel pathogenic bacterial species isolated from tomato.</title>
        <authorList>
            <person name="Timilsina S."/>
            <person name="Vallad G.E."/>
            <person name="Jones J.B."/>
        </authorList>
    </citation>
    <scope>NUCLEOTIDE SEQUENCE [LARGE SCALE GENOMIC DNA]</scope>
    <source>
        <strain evidence="4">GEV388</strain>
    </source>
</reference>
<dbReference type="InterPro" id="IPR029058">
    <property type="entry name" value="AB_hydrolase_fold"/>
</dbReference>
<dbReference type="Proteomes" id="UP000192815">
    <property type="component" value="Unassembled WGS sequence"/>
</dbReference>
<evidence type="ECO:0000313" key="4">
    <source>
        <dbReference type="Proteomes" id="UP000192815"/>
    </source>
</evidence>
<keyword evidence="2" id="KW-0732">Signal</keyword>
<keyword evidence="3" id="KW-0012">Acyltransferase</keyword>
<gene>
    <name evidence="3" type="ORF">BZK31_18680</name>
</gene>
<comment type="caution">
    <text evidence="3">The sequence shown here is derived from an EMBL/GenBank/DDBJ whole genome shotgun (WGS) entry which is preliminary data.</text>
</comment>
<sequence length="324" mass="34932">MEYPMSHTIRAMFPALFLSLIVPCAPFATAAEPAKDAAAEAPVERAPLPSRAQEDAIALERQLPAQDIQQLQAGEDTFLALWKPANSDEPQGTVIILPGAGESPDWPDVVGPLRRKFPNVGWSSLSITLPDAQDDALMPREADVAADASAEKPKDAPKDAPAKDAAADAEAQASADTARAAADEERNKAQAEQVFARIESAIAFAQQNKAHSIVLLGHSSGAYWATRFMSERPSPLVQKLVMVAAREPANRPPTLLDMVPTLKVKTADFIYKNQGQQAATARLQASKRAKGPGFTQVGLINIVGNEETEQEQIFRRVRGWVEAQ</sequence>
<keyword evidence="4" id="KW-1185">Reference proteome</keyword>
<protein>
    <submittedName>
        <fullName evidence="3">Hydrolase or acyltransferase</fullName>
    </submittedName>
</protein>
<feature type="region of interest" description="Disordered" evidence="1">
    <location>
        <begin position="142"/>
        <end position="186"/>
    </location>
</feature>
<dbReference type="EMBL" id="MUIO01000075">
    <property type="protein sequence ID" value="ORC57704.1"/>
    <property type="molecule type" value="Genomic_DNA"/>
</dbReference>
<dbReference type="STRING" id="1958950.BZK31_18680"/>
<dbReference type="InterPro" id="IPR022529">
    <property type="entry name" value="DUF3530"/>
</dbReference>
<organism evidence="3 4">
    <name type="scientific">Pseudomonas floridensis</name>
    <dbReference type="NCBI Taxonomy" id="1958950"/>
    <lineage>
        <taxon>Bacteria</taxon>
        <taxon>Pseudomonadati</taxon>
        <taxon>Pseudomonadota</taxon>
        <taxon>Gammaproteobacteria</taxon>
        <taxon>Pseudomonadales</taxon>
        <taxon>Pseudomonadaceae</taxon>
        <taxon>Pseudomonas</taxon>
    </lineage>
</organism>
<dbReference type="Gene3D" id="3.40.50.1820">
    <property type="entry name" value="alpha/beta hydrolase"/>
    <property type="match status" value="1"/>
</dbReference>
<dbReference type="AlphaFoldDB" id="A0A1X0N2I1"/>
<dbReference type="GO" id="GO:0016746">
    <property type="term" value="F:acyltransferase activity"/>
    <property type="evidence" value="ECO:0007669"/>
    <property type="project" value="UniProtKB-KW"/>
</dbReference>
<evidence type="ECO:0000313" key="3">
    <source>
        <dbReference type="EMBL" id="ORC57704.1"/>
    </source>
</evidence>
<dbReference type="SUPFAM" id="SSF53474">
    <property type="entry name" value="alpha/beta-Hydrolases"/>
    <property type="match status" value="1"/>
</dbReference>
<feature type="compositionally biased region" description="Low complexity" evidence="1">
    <location>
        <begin position="168"/>
        <end position="180"/>
    </location>
</feature>
<proteinExistence type="predicted"/>
<evidence type="ECO:0000256" key="2">
    <source>
        <dbReference type="SAM" id="SignalP"/>
    </source>
</evidence>
<dbReference type="OrthoDB" id="6193602at2"/>
<name>A0A1X0N2I1_9PSED</name>
<dbReference type="Pfam" id="PF12048">
    <property type="entry name" value="DUF3530"/>
    <property type="match status" value="1"/>
</dbReference>
<feature type="chain" id="PRO_5012823397" evidence="2">
    <location>
        <begin position="31"/>
        <end position="324"/>
    </location>
</feature>
<feature type="signal peptide" evidence="2">
    <location>
        <begin position="1"/>
        <end position="30"/>
    </location>
</feature>